<evidence type="ECO:0000256" key="1">
    <source>
        <dbReference type="ARBA" id="ARBA00010928"/>
    </source>
</evidence>
<dbReference type="SUPFAM" id="SSF55347">
    <property type="entry name" value="Glyceraldehyde-3-phosphate dehydrogenase-like, C-terminal domain"/>
    <property type="match status" value="1"/>
</dbReference>
<dbReference type="Pfam" id="PF22725">
    <property type="entry name" value="GFO_IDH_MocA_C3"/>
    <property type="match status" value="1"/>
</dbReference>
<dbReference type="STRING" id="329884.A0A4U0Y1Y4"/>
<dbReference type="GO" id="GO:0000166">
    <property type="term" value="F:nucleotide binding"/>
    <property type="evidence" value="ECO:0007669"/>
    <property type="project" value="InterPro"/>
</dbReference>
<evidence type="ECO:0000259" key="3">
    <source>
        <dbReference type="Pfam" id="PF01408"/>
    </source>
</evidence>
<dbReference type="InterPro" id="IPR000683">
    <property type="entry name" value="Gfo/Idh/MocA-like_OxRdtase_N"/>
</dbReference>
<feature type="domain" description="Gfo/Idh/MocA-like oxidoreductase N-terminal" evidence="3">
    <location>
        <begin position="6"/>
        <end position="120"/>
    </location>
</feature>
<organism evidence="5 6">
    <name type="scientific">Friedmanniomyces simplex</name>
    <dbReference type="NCBI Taxonomy" id="329884"/>
    <lineage>
        <taxon>Eukaryota</taxon>
        <taxon>Fungi</taxon>
        <taxon>Dikarya</taxon>
        <taxon>Ascomycota</taxon>
        <taxon>Pezizomycotina</taxon>
        <taxon>Dothideomycetes</taxon>
        <taxon>Dothideomycetidae</taxon>
        <taxon>Mycosphaerellales</taxon>
        <taxon>Teratosphaeriaceae</taxon>
        <taxon>Friedmanniomyces</taxon>
    </lineage>
</organism>
<dbReference type="OrthoDB" id="446809at2759"/>
<sequence>MVRKLQVAVSGLGRMGARHARHFLERTPRAELVAAFDPSPEAQAWGKQHLEPYGTKLYTDYEEMLKHPGLEAVVVAGITTEHAAQTVRAIEADKHVLCEKPLSTKVEICEGVLEAAKRKPHLKVLCGFSRRFDASYRDAFAKLDNGEIGRPTIMRSQTCDKFRDDDYFVQYAQFSGGIFVDANIHDIDLALWFFGQDSIVKSVTAVGVAARYPGLKQYGDVDNGVAIVEFWGGRVAYFYSSRMMMAGQQDTTEVIGTHGKITINANPAYNLVEMHELGGVRREVDQTYYDRFEQAFVTESNEFTECVLDGKKLPFKLSGAIQAVKIGCAMVESLKSGKKLDFDETGAQIKEERARL</sequence>
<evidence type="ECO:0000313" key="5">
    <source>
        <dbReference type="EMBL" id="TKA82726.1"/>
    </source>
</evidence>
<dbReference type="EMBL" id="NAJQ01000027">
    <property type="protein sequence ID" value="TKA82726.1"/>
    <property type="molecule type" value="Genomic_DNA"/>
</dbReference>
<evidence type="ECO:0008006" key="7">
    <source>
        <dbReference type="Google" id="ProtNLM"/>
    </source>
</evidence>
<dbReference type="Proteomes" id="UP000309340">
    <property type="component" value="Unassembled WGS sequence"/>
</dbReference>
<dbReference type="InterPro" id="IPR055170">
    <property type="entry name" value="GFO_IDH_MocA-like_dom"/>
</dbReference>
<comment type="similarity">
    <text evidence="1">Belongs to the Gfo/Idh/MocA family.</text>
</comment>
<comment type="caution">
    <text evidence="5">The sequence shown here is derived from an EMBL/GenBank/DDBJ whole genome shotgun (WGS) entry which is preliminary data.</text>
</comment>
<reference evidence="5 6" key="1">
    <citation type="submission" date="2017-03" db="EMBL/GenBank/DDBJ databases">
        <title>Genomes of endolithic fungi from Antarctica.</title>
        <authorList>
            <person name="Coleine C."/>
            <person name="Masonjones S."/>
            <person name="Stajich J.E."/>
        </authorList>
    </citation>
    <scope>NUCLEOTIDE SEQUENCE [LARGE SCALE GENOMIC DNA]</scope>
    <source>
        <strain evidence="5 6">CCFEE 5184</strain>
    </source>
</reference>
<dbReference type="Gene3D" id="3.40.50.720">
    <property type="entry name" value="NAD(P)-binding Rossmann-like Domain"/>
    <property type="match status" value="1"/>
</dbReference>
<accession>A0A4U0Y1Y4</accession>
<dbReference type="SUPFAM" id="SSF51735">
    <property type="entry name" value="NAD(P)-binding Rossmann-fold domains"/>
    <property type="match status" value="1"/>
</dbReference>
<evidence type="ECO:0000313" key="6">
    <source>
        <dbReference type="Proteomes" id="UP000309340"/>
    </source>
</evidence>
<name>A0A4U0Y1Y4_9PEZI</name>
<dbReference type="PANTHER" id="PTHR42840:SF3">
    <property type="entry name" value="BINDING ROSSMANN FOLD OXIDOREDUCTASE, PUTATIVE (AFU_ORTHOLOGUE AFUA_2G10240)-RELATED"/>
    <property type="match status" value="1"/>
</dbReference>
<dbReference type="Gene3D" id="3.30.360.10">
    <property type="entry name" value="Dihydrodipicolinate Reductase, domain 2"/>
    <property type="match status" value="1"/>
</dbReference>
<dbReference type="GO" id="GO:0006740">
    <property type="term" value="P:NADPH regeneration"/>
    <property type="evidence" value="ECO:0007669"/>
    <property type="project" value="TreeGrafter"/>
</dbReference>
<evidence type="ECO:0000256" key="2">
    <source>
        <dbReference type="ARBA" id="ARBA00023002"/>
    </source>
</evidence>
<dbReference type="InterPro" id="IPR036291">
    <property type="entry name" value="NAD(P)-bd_dom_sf"/>
</dbReference>
<dbReference type="Pfam" id="PF01408">
    <property type="entry name" value="GFO_IDH_MocA"/>
    <property type="match status" value="1"/>
</dbReference>
<dbReference type="AlphaFoldDB" id="A0A4U0Y1Y4"/>
<dbReference type="PANTHER" id="PTHR42840">
    <property type="entry name" value="NAD(P)-BINDING ROSSMANN-FOLD SUPERFAMILY PROTEIN-RELATED"/>
    <property type="match status" value="1"/>
</dbReference>
<keyword evidence="2" id="KW-0560">Oxidoreductase</keyword>
<proteinExistence type="inferred from homology"/>
<protein>
    <recommendedName>
        <fullName evidence="7">Gfo/Idh/MocA-like oxidoreductase N-terminal domain-containing protein</fullName>
    </recommendedName>
</protein>
<evidence type="ECO:0000259" key="4">
    <source>
        <dbReference type="Pfam" id="PF22725"/>
    </source>
</evidence>
<dbReference type="GO" id="GO:0005737">
    <property type="term" value="C:cytoplasm"/>
    <property type="evidence" value="ECO:0007669"/>
    <property type="project" value="TreeGrafter"/>
</dbReference>
<dbReference type="GO" id="GO:0016491">
    <property type="term" value="F:oxidoreductase activity"/>
    <property type="evidence" value="ECO:0007669"/>
    <property type="project" value="UniProtKB-KW"/>
</dbReference>
<gene>
    <name evidence="5" type="ORF">B0A55_01260</name>
</gene>
<keyword evidence="6" id="KW-1185">Reference proteome</keyword>
<feature type="domain" description="GFO/IDH/MocA-like oxidoreductase" evidence="4">
    <location>
        <begin position="137"/>
        <end position="261"/>
    </location>
</feature>